<evidence type="ECO:0000313" key="5">
    <source>
        <dbReference type="EMBL" id="OXA83074.1"/>
    </source>
</evidence>
<dbReference type="OrthoDB" id="1156172at2"/>
<protein>
    <recommendedName>
        <fullName evidence="4">HTH araC/xylS-type domain-containing protein</fullName>
    </recommendedName>
</protein>
<evidence type="ECO:0000259" key="4">
    <source>
        <dbReference type="PROSITE" id="PS01124"/>
    </source>
</evidence>
<dbReference type="GO" id="GO:0003700">
    <property type="term" value="F:DNA-binding transcription factor activity"/>
    <property type="evidence" value="ECO:0007669"/>
    <property type="project" value="InterPro"/>
</dbReference>
<dbReference type="RefSeq" id="WP_089052099.1">
    <property type="nucleotide sequence ID" value="NZ_FXTV01000009.1"/>
</dbReference>
<dbReference type="SMART" id="SM00342">
    <property type="entry name" value="HTH_ARAC"/>
    <property type="match status" value="1"/>
</dbReference>
<feature type="domain" description="HTH araC/xylS-type" evidence="4">
    <location>
        <begin position="226"/>
        <end position="325"/>
    </location>
</feature>
<dbReference type="Pfam" id="PF12833">
    <property type="entry name" value="HTH_18"/>
    <property type="match status" value="1"/>
</dbReference>
<dbReference type="Proteomes" id="UP000198345">
    <property type="component" value="Unassembled WGS sequence"/>
</dbReference>
<comment type="caution">
    <text evidence="5">The sequence shown here is derived from an EMBL/GenBank/DDBJ whole genome shotgun (WGS) entry which is preliminary data.</text>
</comment>
<evidence type="ECO:0000256" key="1">
    <source>
        <dbReference type="ARBA" id="ARBA00023015"/>
    </source>
</evidence>
<keyword evidence="3" id="KW-0804">Transcription</keyword>
<dbReference type="InterPro" id="IPR009057">
    <property type="entry name" value="Homeodomain-like_sf"/>
</dbReference>
<name>A0A226GN36_9FLAO</name>
<reference evidence="5 6" key="1">
    <citation type="submission" date="2016-11" db="EMBL/GenBank/DDBJ databases">
        <title>Whole genomes of Flavobacteriaceae.</title>
        <authorList>
            <person name="Stine C."/>
            <person name="Li C."/>
            <person name="Tadesse D."/>
        </authorList>
    </citation>
    <scope>NUCLEOTIDE SEQUENCE [LARGE SCALE GENOMIC DNA]</scope>
    <source>
        <strain evidence="5 6">DSM 18292</strain>
    </source>
</reference>
<sequence>MKNVTHRYGVELDWVQDYAEILDGKVEGNFIILPDEIHTGFRYFLNCENGISAQFMDLVYNTDICFRQVNESDDFVAVYYNLTEGEAIFVDNDVQNHLGRWNYNLSFIDSSLPHDYIVKQGSKVISLCIFIKKEIIKGYLEKNPSLKNQIENIFDPKQNTIVKLTRMSNKSFHILMNLHSKNVREESFSFHLKAAVQFLLADYIEAMTLDQIVIDTVNEFDLKDIIKSQAYLIKNIDYVFPGIDFLASESNMSASKYKTLFRKITGLTPNAFFLNNKLLESKRLLVETRLSITEVSDKLNFTNHSYFTVKFKEYFGIGPKDFIKQM</sequence>
<gene>
    <name evidence="5" type="ORF">B0A66_22610</name>
</gene>
<keyword evidence="6" id="KW-1185">Reference proteome</keyword>
<keyword evidence="1" id="KW-0805">Transcription regulation</keyword>
<dbReference type="Gene3D" id="1.10.10.60">
    <property type="entry name" value="Homeodomain-like"/>
    <property type="match status" value="1"/>
</dbReference>
<evidence type="ECO:0000256" key="2">
    <source>
        <dbReference type="ARBA" id="ARBA00023125"/>
    </source>
</evidence>
<dbReference type="PANTHER" id="PTHR43280:SF28">
    <property type="entry name" value="HTH-TYPE TRANSCRIPTIONAL ACTIVATOR RHAS"/>
    <property type="match status" value="1"/>
</dbReference>
<dbReference type="PANTHER" id="PTHR43280">
    <property type="entry name" value="ARAC-FAMILY TRANSCRIPTIONAL REGULATOR"/>
    <property type="match status" value="1"/>
</dbReference>
<dbReference type="SUPFAM" id="SSF46689">
    <property type="entry name" value="Homeodomain-like"/>
    <property type="match status" value="1"/>
</dbReference>
<evidence type="ECO:0000313" key="6">
    <source>
        <dbReference type="Proteomes" id="UP000198345"/>
    </source>
</evidence>
<accession>A0A226GN36</accession>
<proteinExistence type="predicted"/>
<keyword evidence="2" id="KW-0238">DNA-binding</keyword>
<dbReference type="EMBL" id="MUGW01000094">
    <property type="protein sequence ID" value="OXA83074.1"/>
    <property type="molecule type" value="Genomic_DNA"/>
</dbReference>
<evidence type="ECO:0000256" key="3">
    <source>
        <dbReference type="ARBA" id="ARBA00023163"/>
    </source>
</evidence>
<dbReference type="PROSITE" id="PS01124">
    <property type="entry name" value="HTH_ARAC_FAMILY_2"/>
    <property type="match status" value="1"/>
</dbReference>
<dbReference type="InterPro" id="IPR018060">
    <property type="entry name" value="HTH_AraC"/>
</dbReference>
<dbReference type="GO" id="GO:0043565">
    <property type="term" value="F:sequence-specific DNA binding"/>
    <property type="evidence" value="ECO:0007669"/>
    <property type="project" value="InterPro"/>
</dbReference>
<organism evidence="5 6">
    <name type="scientific">Flavobacterium hercynium</name>
    <dbReference type="NCBI Taxonomy" id="387094"/>
    <lineage>
        <taxon>Bacteria</taxon>
        <taxon>Pseudomonadati</taxon>
        <taxon>Bacteroidota</taxon>
        <taxon>Flavobacteriia</taxon>
        <taxon>Flavobacteriales</taxon>
        <taxon>Flavobacteriaceae</taxon>
        <taxon>Flavobacterium</taxon>
    </lineage>
</organism>
<dbReference type="AlphaFoldDB" id="A0A226GN36"/>